<gene>
    <name evidence="1" type="ORF">DW856_10820</name>
</gene>
<dbReference type="RefSeq" id="WP_118598073.1">
    <property type="nucleotide sequence ID" value="NZ_QSHO01000008.1"/>
</dbReference>
<dbReference type="EMBL" id="QSHO01000008">
    <property type="protein sequence ID" value="RHC16789.1"/>
    <property type="molecule type" value="Genomic_DNA"/>
</dbReference>
<accession>A0A413Z624</accession>
<dbReference type="Proteomes" id="UP000283513">
    <property type="component" value="Unassembled WGS sequence"/>
</dbReference>
<dbReference type="AlphaFoldDB" id="A0A413Z624"/>
<reference evidence="1 2" key="1">
    <citation type="submission" date="2018-08" db="EMBL/GenBank/DDBJ databases">
        <title>A genome reference for cultivated species of the human gut microbiota.</title>
        <authorList>
            <person name="Zou Y."/>
            <person name="Xue W."/>
            <person name="Luo G."/>
        </authorList>
    </citation>
    <scope>NUCLEOTIDE SEQUENCE [LARGE SCALE GENOMIC DNA]</scope>
    <source>
        <strain evidence="1 2">AM37-1AC</strain>
    </source>
</reference>
<evidence type="ECO:0000313" key="1">
    <source>
        <dbReference type="EMBL" id="RHC16789.1"/>
    </source>
</evidence>
<sequence length="143" mass="16331">MADNQWVYDLETNIFSNVATIAKPKLKKKYKSMNFDTAFTTVEKNLDKDPVFPTIYIHEMPGLERGADLEGTSVNAVQETIQVDVITNTKQSDAKGIMAILSDAFKQMRFQITAMPEFKNDSEKKFRSVARFRRIIGANDRLM</sequence>
<evidence type="ECO:0008006" key="3">
    <source>
        <dbReference type="Google" id="ProtNLM"/>
    </source>
</evidence>
<evidence type="ECO:0000313" key="2">
    <source>
        <dbReference type="Proteomes" id="UP000283513"/>
    </source>
</evidence>
<organism evidence="1 2">
    <name type="scientific">Roseburia intestinalis</name>
    <dbReference type="NCBI Taxonomy" id="166486"/>
    <lineage>
        <taxon>Bacteria</taxon>
        <taxon>Bacillati</taxon>
        <taxon>Bacillota</taxon>
        <taxon>Clostridia</taxon>
        <taxon>Lachnospirales</taxon>
        <taxon>Lachnospiraceae</taxon>
        <taxon>Roseburia</taxon>
    </lineage>
</organism>
<proteinExistence type="predicted"/>
<name>A0A413Z624_9FIRM</name>
<comment type="caution">
    <text evidence="1">The sequence shown here is derived from an EMBL/GenBank/DDBJ whole genome shotgun (WGS) entry which is preliminary data.</text>
</comment>
<protein>
    <recommendedName>
        <fullName evidence="3">DUF3168 domain-containing protein</fullName>
    </recommendedName>
</protein>